<accession>A0A3S5CLS0</accession>
<protein>
    <submittedName>
        <fullName evidence="3">Uncharacterized protein</fullName>
    </submittedName>
</protein>
<evidence type="ECO:0000256" key="2">
    <source>
        <dbReference type="SAM" id="SignalP"/>
    </source>
</evidence>
<name>A0A3S5CLS0_9PLAT</name>
<organism evidence="3 4">
    <name type="scientific">Protopolystoma xenopodis</name>
    <dbReference type="NCBI Taxonomy" id="117903"/>
    <lineage>
        <taxon>Eukaryota</taxon>
        <taxon>Metazoa</taxon>
        <taxon>Spiralia</taxon>
        <taxon>Lophotrochozoa</taxon>
        <taxon>Platyhelminthes</taxon>
        <taxon>Monogenea</taxon>
        <taxon>Polyopisthocotylea</taxon>
        <taxon>Polystomatidea</taxon>
        <taxon>Polystomatidae</taxon>
        <taxon>Protopolystoma</taxon>
    </lineage>
</organism>
<feature type="chain" id="PRO_5018775430" evidence="2">
    <location>
        <begin position="23"/>
        <end position="258"/>
    </location>
</feature>
<reference evidence="3" key="1">
    <citation type="submission" date="2018-11" db="EMBL/GenBank/DDBJ databases">
        <authorList>
            <consortium name="Pathogen Informatics"/>
        </authorList>
    </citation>
    <scope>NUCLEOTIDE SEQUENCE</scope>
</reference>
<dbReference type="Proteomes" id="UP000784294">
    <property type="component" value="Unassembled WGS sequence"/>
</dbReference>
<feature type="region of interest" description="Disordered" evidence="1">
    <location>
        <begin position="139"/>
        <end position="179"/>
    </location>
</feature>
<keyword evidence="2" id="KW-0732">Signal</keyword>
<comment type="caution">
    <text evidence="3">The sequence shown here is derived from an EMBL/GenBank/DDBJ whole genome shotgun (WGS) entry which is preliminary data.</text>
</comment>
<keyword evidence="4" id="KW-1185">Reference proteome</keyword>
<evidence type="ECO:0000313" key="4">
    <source>
        <dbReference type="Proteomes" id="UP000784294"/>
    </source>
</evidence>
<proteinExistence type="predicted"/>
<feature type="signal peptide" evidence="2">
    <location>
        <begin position="1"/>
        <end position="22"/>
    </location>
</feature>
<dbReference type="EMBL" id="CAAALY010039386">
    <property type="protein sequence ID" value="VEL18937.1"/>
    <property type="molecule type" value="Genomic_DNA"/>
</dbReference>
<evidence type="ECO:0000313" key="3">
    <source>
        <dbReference type="EMBL" id="VEL18937.1"/>
    </source>
</evidence>
<dbReference type="OrthoDB" id="6285996at2759"/>
<evidence type="ECO:0000256" key="1">
    <source>
        <dbReference type="SAM" id="MobiDB-lite"/>
    </source>
</evidence>
<gene>
    <name evidence="3" type="ORF">PXEA_LOCUS12377</name>
</gene>
<dbReference type="AlphaFoldDB" id="A0A3S5CLS0"/>
<sequence length="258" mass="26957">MGTCRFFIFLKFLLSTLPFYLSNPPSVQIMRNRSSSSDGSIFSLDSPSTWRADSFPNNATIPAPRHVTSETNGCVIANGDQLSVEAVPLVQNGSAVRHDAPNPCPKGGPTAMATVDAGYDNPSNGHEFVSAGGVRVTSASDQLTGSDGDSPCQPVSCPSGLRPDQPSDQPNGADGATVGLRSGLSRFSEAANVTGPPAGALMPCQNLALLAKDYVESLHQNTKSTLIFGKNNVLVQTVSRRLVEDGISPSQPSPIEGD</sequence>